<accession>A0A1I0P6F2</accession>
<dbReference type="RefSeq" id="WP_049989509.1">
    <property type="nucleotide sequence ID" value="NZ_FOIS01000003.1"/>
</dbReference>
<evidence type="ECO:0000313" key="2">
    <source>
        <dbReference type="EMBL" id="SEW09964.1"/>
    </source>
</evidence>
<gene>
    <name evidence="2" type="ORF">SAMN05216285_2208</name>
</gene>
<dbReference type="AlphaFoldDB" id="A0A1I0P6F2"/>
<dbReference type="EMBL" id="FOIS01000003">
    <property type="protein sequence ID" value="SEW09964.1"/>
    <property type="molecule type" value="Genomic_DNA"/>
</dbReference>
<dbReference type="eggNOG" id="arCOG14291">
    <property type="taxonomic scope" value="Archaea"/>
</dbReference>
<protein>
    <submittedName>
        <fullName evidence="2">Uncharacterized protein</fullName>
    </submittedName>
</protein>
<evidence type="ECO:0000313" key="3">
    <source>
        <dbReference type="Proteomes" id="UP000183275"/>
    </source>
</evidence>
<keyword evidence="3" id="KW-1185">Reference proteome</keyword>
<reference evidence="3" key="1">
    <citation type="submission" date="2016-10" db="EMBL/GenBank/DDBJ databases">
        <authorList>
            <person name="Varghese N."/>
        </authorList>
    </citation>
    <scope>NUCLEOTIDE SEQUENCE [LARGE SCALE GENOMIC DNA]</scope>
    <source>
        <strain evidence="3">CGMCC 1.12284</strain>
    </source>
</reference>
<sequence>MIAGQLALLAEPAAEPLESTHDQTARALEVEETQTYLNDDLTIQSGLIAGEVPKEDERVLLDGHEIETETRKVTRRVASEWVADVDGEGWILAEQTHTSDLEHEPDWPFNDFSRYAGPEIAPVRLKPWEFVRTQRDEGREWTVEMVTQESNLDDVSIEWGHGALKSKATDADVGAALTTFWNDVHIRLVIYASGYLAIWEPEEMKPELLGRFIHEEIVPIATFEDEPEVEEDETNQATLEDERVEA</sequence>
<organism evidence="2 3">
    <name type="scientific">Natrinema salifodinae</name>
    <dbReference type="NCBI Taxonomy" id="1202768"/>
    <lineage>
        <taxon>Archaea</taxon>
        <taxon>Methanobacteriati</taxon>
        <taxon>Methanobacteriota</taxon>
        <taxon>Stenosarchaea group</taxon>
        <taxon>Halobacteria</taxon>
        <taxon>Halobacteriales</taxon>
        <taxon>Natrialbaceae</taxon>
        <taxon>Natrinema</taxon>
    </lineage>
</organism>
<dbReference type="OrthoDB" id="175276at2157"/>
<evidence type="ECO:0000256" key="1">
    <source>
        <dbReference type="SAM" id="MobiDB-lite"/>
    </source>
</evidence>
<dbReference type="Proteomes" id="UP000183275">
    <property type="component" value="Unassembled WGS sequence"/>
</dbReference>
<name>A0A1I0P6F2_9EURY</name>
<proteinExistence type="predicted"/>
<dbReference type="STRING" id="1202768.SAMN05216285_2208"/>
<feature type="region of interest" description="Disordered" evidence="1">
    <location>
        <begin position="225"/>
        <end position="246"/>
    </location>
</feature>
<feature type="compositionally biased region" description="Acidic residues" evidence="1">
    <location>
        <begin position="225"/>
        <end position="234"/>
    </location>
</feature>